<feature type="domain" description="CRAL-TRIO" evidence="1">
    <location>
        <begin position="24"/>
        <end position="186"/>
    </location>
</feature>
<organism evidence="2">
    <name type="scientific">Clastoptera arizonana</name>
    <name type="common">Arizona spittle bug</name>
    <dbReference type="NCBI Taxonomy" id="38151"/>
    <lineage>
        <taxon>Eukaryota</taxon>
        <taxon>Metazoa</taxon>
        <taxon>Ecdysozoa</taxon>
        <taxon>Arthropoda</taxon>
        <taxon>Hexapoda</taxon>
        <taxon>Insecta</taxon>
        <taxon>Pterygota</taxon>
        <taxon>Neoptera</taxon>
        <taxon>Paraneoptera</taxon>
        <taxon>Hemiptera</taxon>
        <taxon>Auchenorrhyncha</taxon>
        <taxon>Cercopoidea</taxon>
        <taxon>Clastopteridae</taxon>
        <taxon>Clastoptera</taxon>
    </lineage>
</organism>
<evidence type="ECO:0000313" key="2">
    <source>
        <dbReference type="EMBL" id="JAS20458.1"/>
    </source>
</evidence>
<name>A0A1B6D463_9HEMI</name>
<dbReference type="InterPro" id="IPR036865">
    <property type="entry name" value="CRAL-TRIO_dom_sf"/>
</dbReference>
<dbReference type="GO" id="GO:0016020">
    <property type="term" value="C:membrane"/>
    <property type="evidence" value="ECO:0007669"/>
    <property type="project" value="TreeGrafter"/>
</dbReference>
<proteinExistence type="predicted"/>
<dbReference type="SMART" id="SM00516">
    <property type="entry name" value="SEC14"/>
    <property type="match status" value="1"/>
</dbReference>
<dbReference type="CDD" id="cd00170">
    <property type="entry name" value="SEC14"/>
    <property type="match status" value="1"/>
</dbReference>
<dbReference type="PANTHER" id="PTHR10174">
    <property type="entry name" value="ALPHA-TOCOPHEROL TRANSFER PROTEIN-RELATED"/>
    <property type="match status" value="1"/>
</dbReference>
<dbReference type="InterPro" id="IPR001251">
    <property type="entry name" value="CRAL-TRIO_dom"/>
</dbReference>
<dbReference type="EMBL" id="GEDC01016840">
    <property type="protein sequence ID" value="JAS20458.1"/>
    <property type="molecule type" value="Transcribed_RNA"/>
</dbReference>
<dbReference type="GO" id="GO:1902936">
    <property type="term" value="F:phosphatidylinositol bisphosphate binding"/>
    <property type="evidence" value="ECO:0007669"/>
    <property type="project" value="TreeGrafter"/>
</dbReference>
<sequence length="219" mass="25997">MLHRYYMMKLDSSELFRVPRPSEKMHILEMQAQTMLRGRDHNGSRVYIFRVEKCDTSLVTIEDVFSTNVMALEYMVREPETQIAGLTVLIDMTGFSLQHHAKFLSPYYARRTVDVIQETFPLRFKGFHVINQPFYFDAVFAFLKPFLKEKIRQRIYLHGKDMSSLHNFINQEILPSEYGGSQGEFDNTWWREDLLKHEEEFVEMENFGFKFQGARGLIK</sequence>
<evidence type="ECO:0000259" key="1">
    <source>
        <dbReference type="PROSITE" id="PS50191"/>
    </source>
</evidence>
<reference evidence="2" key="1">
    <citation type="submission" date="2015-12" db="EMBL/GenBank/DDBJ databases">
        <title>De novo transcriptome assembly of four potential Pierce s Disease insect vectors from Arizona vineyards.</title>
        <authorList>
            <person name="Tassone E.E."/>
        </authorList>
    </citation>
    <scope>NUCLEOTIDE SEQUENCE</scope>
</reference>
<gene>
    <name evidence="2" type="ORF">g.3650</name>
</gene>
<dbReference type="Gene3D" id="1.20.5.1200">
    <property type="entry name" value="Alpha-tocopherol transfer"/>
    <property type="match status" value="1"/>
</dbReference>
<dbReference type="PRINTS" id="PR00180">
    <property type="entry name" value="CRETINALDHBP"/>
</dbReference>
<dbReference type="AlphaFoldDB" id="A0A1B6D463"/>
<dbReference type="PROSITE" id="PS50191">
    <property type="entry name" value="CRAL_TRIO"/>
    <property type="match status" value="1"/>
</dbReference>
<dbReference type="Pfam" id="PF00650">
    <property type="entry name" value="CRAL_TRIO"/>
    <property type="match status" value="1"/>
</dbReference>
<accession>A0A1B6D463</accession>
<dbReference type="PANTHER" id="PTHR10174:SF130">
    <property type="entry name" value="ALPHA-TOCOPHEROL TRANSFER PROTEIN-LIKE"/>
    <property type="match status" value="1"/>
</dbReference>
<dbReference type="SUPFAM" id="SSF52087">
    <property type="entry name" value="CRAL/TRIO domain"/>
    <property type="match status" value="1"/>
</dbReference>
<protein>
    <recommendedName>
        <fullName evidence="1">CRAL-TRIO domain-containing protein</fullName>
    </recommendedName>
</protein>
<dbReference type="Gene3D" id="3.40.525.10">
    <property type="entry name" value="CRAL-TRIO lipid binding domain"/>
    <property type="match status" value="1"/>
</dbReference>